<comment type="caution">
    <text evidence="2">The sequence shown here is derived from an EMBL/GenBank/DDBJ whole genome shotgun (WGS) entry which is preliminary data.</text>
</comment>
<evidence type="ECO:0000313" key="3">
    <source>
        <dbReference type="Proteomes" id="UP000824087"/>
    </source>
</evidence>
<dbReference type="Proteomes" id="UP000824087">
    <property type="component" value="Unassembled WGS sequence"/>
</dbReference>
<organism evidence="2 3">
    <name type="scientific">Candidatus Fimihabitans intestinipullorum</name>
    <dbReference type="NCBI Taxonomy" id="2840820"/>
    <lineage>
        <taxon>Bacteria</taxon>
        <taxon>Bacillati</taxon>
        <taxon>Mycoplasmatota</taxon>
        <taxon>Mycoplasmatota incertae sedis</taxon>
        <taxon>Candidatus Fimihabitans</taxon>
    </lineage>
</organism>
<feature type="transmembrane region" description="Helical" evidence="1">
    <location>
        <begin position="149"/>
        <end position="167"/>
    </location>
</feature>
<evidence type="ECO:0000256" key="1">
    <source>
        <dbReference type="SAM" id="Phobius"/>
    </source>
</evidence>
<reference evidence="2" key="2">
    <citation type="journal article" date="2021" name="PeerJ">
        <title>Extensive microbial diversity within the chicken gut microbiome revealed by metagenomics and culture.</title>
        <authorList>
            <person name="Gilroy R."/>
            <person name="Ravi A."/>
            <person name="Getino M."/>
            <person name="Pursley I."/>
            <person name="Horton D.L."/>
            <person name="Alikhan N.F."/>
            <person name="Baker D."/>
            <person name="Gharbi K."/>
            <person name="Hall N."/>
            <person name="Watson M."/>
            <person name="Adriaenssens E.M."/>
            <person name="Foster-Nyarko E."/>
            <person name="Jarju S."/>
            <person name="Secka A."/>
            <person name="Antonio M."/>
            <person name="Oren A."/>
            <person name="Chaudhuri R.R."/>
            <person name="La Ragione R."/>
            <person name="Hildebrand F."/>
            <person name="Pallen M.J."/>
        </authorList>
    </citation>
    <scope>NUCLEOTIDE SEQUENCE</scope>
    <source>
        <strain evidence="2">CHK197-8231</strain>
    </source>
</reference>
<feature type="transmembrane region" description="Helical" evidence="1">
    <location>
        <begin position="120"/>
        <end position="137"/>
    </location>
</feature>
<proteinExistence type="predicted"/>
<dbReference type="EMBL" id="DVML01000027">
    <property type="protein sequence ID" value="HIU22912.1"/>
    <property type="molecule type" value="Genomic_DNA"/>
</dbReference>
<keyword evidence="1" id="KW-0472">Membrane</keyword>
<reference evidence="2" key="1">
    <citation type="submission" date="2020-10" db="EMBL/GenBank/DDBJ databases">
        <authorList>
            <person name="Gilroy R."/>
        </authorList>
    </citation>
    <scope>NUCLEOTIDE SEQUENCE</scope>
    <source>
        <strain evidence="2">CHK197-8231</strain>
    </source>
</reference>
<name>A0A9D1L4C2_9BACT</name>
<protein>
    <submittedName>
        <fullName evidence="2">Uncharacterized protein</fullName>
    </submittedName>
</protein>
<evidence type="ECO:0000313" key="2">
    <source>
        <dbReference type="EMBL" id="HIU22912.1"/>
    </source>
</evidence>
<keyword evidence="1" id="KW-0812">Transmembrane</keyword>
<gene>
    <name evidence="2" type="ORF">IAD49_04965</name>
</gene>
<accession>A0A9D1L4C2</accession>
<sequence>MSHNRREHMKRYFNASYDSKLHLNQHYIKGEKAIIPIHVEALSDIYSQYDKENRVLNEDLVSYIEQIAYYIPYQHSIVLEFEGMTFSEEEKATLVDVITDQFGLVTHDMSVELRYNTVKSINLFLIGCLVLALSFFLRDIEHMNYFSEILSIIGTFSIWEFVNTIWFERKMKKIDKMNSGQLSSCTVTFVED</sequence>
<keyword evidence="1" id="KW-1133">Transmembrane helix</keyword>
<dbReference type="AlphaFoldDB" id="A0A9D1L4C2"/>